<gene>
    <name evidence="1" type="ORF">K1Y79_01510</name>
</gene>
<keyword evidence="2" id="KW-1185">Reference proteome</keyword>
<evidence type="ECO:0000313" key="1">
    <source>
        <dbReference type="EMBL" id="MBW8682998.1"/>
    </source>
</evidence>
<reference evidence="1 2" key="1">
    <citation type="submission" date="2021-08" db="EMBL/GenBank/DDBJ databases">
        <title>The genome sequence of Chitinophaga sp. B61.</title>
        <authorList>
            <person name="Zhang X."/>
        </authorList>
    </citation>
    <scope>NUCLEOTIDE SEQUENCE [LARGE SCALE GENOMIC DNA]</scope>
    <source>
        <strain evidence="1 2">B61</strain>
    </source>
</reference>
<proteinExistence type="predicted"/>
<accession>A0ABS7G5V0</accession>
<dbReference type="RefSeq" id="WP_220248231.1">
    <property type="nucleotide sequence ID" value="NZ_JAICCF010000001.1"/>
</dbReference>
<dbReference type="EMBL" id="JAICCF010000001">
    <property type="protein sequence ID" value="MBW8682998.1"/>
    <property type="molecule type" value="Genomic_DNA"/>
</dbReference>
<protein>
    <submittedName>
        <fullName evidence="1">Uncharacterized protein</fullName>
    </submittedName>
</protein>
<evidence type="ECO:0000313" key="2">
    <source>
        <dbReference type="Proteomes" id="UP000812961"/>
    </source>
</evidence>
<organism evidence="1 2">
    <name type="scientific">Chitinophaga rhizophila</name>
    <dbReference type="NCBI Taxonomy" id="2866212"/>
    <lineage>
        <taxon>Bacteria</taxon>
        <taxon>Pseudomonadati</taxon>
        <taxon>Bacteroidota</taxon>
        <taxon>Chitinophagia</taxon>
        <taxon>Chitinophagales</taxon>
        <taxon>Chitinophagaceae</taxon>
        <taxon>Chitinophaga</taxon>
    </lineage>
</organism>
<comment type="caution">
    <text evidence="1">The sequence shown here is derived from an EMBL/GenBank/DDBJ whole genome shotgun (WGS) entry which is preliminary data.</text>
</comment>
<sequence length="254" mass="27705">MAKQTSLITFTGRLGNMIGYKRNGRLFLRNMPQQVRQTSGTRRAALRFGKASQRAAMVRRSVKGLLDVCCDSSHINRLTSQLIPSGGSNIGSLTGFRFNKEASITRFFTEMPVLSKSGILRIPSQAIPAIKGIDALQVKVIATRINFSTREMTGAMSHIFTVVTGATFAGYSTEIDVPGTGILFITLQVCGISEGLITGNSQLMAADIIAVREQATPACVTVKTYAKEKDTVGDTFRQRTMAVSRRLTAYIQRE</sequence>
<name>A0ABS7G5V0_9BACT</name>
<dbReference type="Proteomes" id="UP000812961">
    <property type="component" value="Unassembled WGS sequence"/>
</dbReference>